<dbReference type="EMBL" id="MPKA01000067">
    <property type="protein sequence ID" value="OLU46234.1"/>
    <property type="molecule type" value="Genomic_DNA"/>
</dbReference>
<accession>A0A1U7NMB5</accession>
<evidence type="ECO:0000313" key="2">
    <source>
        <dbReference type="EMBL" id="OLU46234.1"/>
    </source>
</evidence>
<feature type="transmembrane region" description="Helical" evidence="1">
    <location>
        <begin position="198"/>
        <end position="219"/>
    </location>
</feature>
<feature type="transmembrane region" description="Helical" evidence="1">
    <location>
        <begin position="262"/>
        <end position="285"/>
    </location>
</feature>
<feature type="transmembrane region" description="Helical" evidence="1">
    <location>
        <begin position="353"/>
        <end position="372"/>
    </location>
</feature>
<feature type="transmembrane region" description="Helical" evidence="1">
    <location>
        <begin position="328"/>
        <end position="347"/>
    </location>
</feature>
<reference evidence="2 3" key="1">
    <citation type="submission" date="2016-11" db="EMBL/GenBank/DDBJ databases">
        <title>Description of two novel members of the family Erysipelotrichaceae: Ileibacterium lipovorans gen. nov., sp. nov. and Dubosiella newyorkensis, gen. nov., sp. nov.</title>
        <authorList>
            <person name="Cox L.M."/>
            <person name="Sohn J."/>
            <person name="Tyrrell K.L."/>
            <person name="Citron D.M."/>
            <person name="Lawson P.A."/>
            <person name="Patel N.B."/>
            <person name="Iizumi T."/>
            <person name="Perez-Perez G.I."/>
            <person name="Goldstein E.J."/>
            <person name="Blaser M.J."/>
        </authorList>
    </citation>
    <scope>NUCLEOTIDE SEQUENCE [LARGE SCALE GENOMIC DNA]</scope>
    <source>
        <strain evidence="2 3">NYU-BL-A4</strain>
    </source>
</reference>
<dbReference type="PANTHER" id="PTHR30221">
    <property type="entry name" value="SMALL-CONDUCTANCE MECHANOSENSITIVE CHANNEL"/>
    <property type="match status" value="1"/>
</dbReference>
<proteinExistence type="predicted"/>
<feature type="transmembrane region" description="Helical" evidence="1">
    <location>
        <begin position="104"/>
        <end position="125"/>
    </location>
</feature>
<dbReference type="AlphaFoldDB" id="A0A1U7NMB5"/>
<dbReference type="RefSeq" id="WP_076341571.1">
    <property type="nucleotide sequence ID" value="NZ_CAMRDH010000044.1"/>
</dbReference>
<dbReference type="InterPro" id="IPR008910">
    <property type="entry name" value="MSC_TM_helix"/>
</dbReference>
<keyword evidence="1" id="KW-0472">Membrane</keyword>
<feature type="transmembrane region" description="Helical" evidence="1">
    <location>
        <begin position="71"/>
        <end position="98"/>
    </location>
</feature>
<dbReference type="PANTHER" id="PTHR30221:SF1">
    <property type="entry name" value="SMALL-CONDUCTANCE MECHANOSENSITIVE CHANNEL"/>
    <property type="match status" value="1"/>
</dbReference>
<organism evidence="2 3">
    <name type="scientific">Dubosiella newyorkensis</name>
    <dbReference type="NCBI Taxonomy" id="1862672"/>
    <lineage>
        <taxon>Bacteria</taxon>
        <taxon>Bacillati</taxon>
        <taxon>Bacillota</taxon>
        <taxon>Erysipelotrichia</taxon>
        <taxon>Erysipelotrichales</taxon>
        <taxon>Erysipelotrichaceae</taxon>
        <taxon>Dubosiella</taxon>
    </lineage>
</organism>
<feature type="transmembrane region" description="Helical" evidence="1">
    <location>
        <begin position="12"/>
        <end position="33"/>
    </location>
</feature>
<name>A0A1U7NMB5_9FIRM</name>
<dbReference type="InterPro" id="IPR045275">
    <property type="entry name" value="MscS_archaea/bacteria_type"/>
</dbReference>
<dbReference type="GeneID" id="78275702"/>
<feature type="transmembrane region" description="Helical" evidence="1">
    <location>
        <begin position="164"/>
        <end position="186"/>
    </location>
</feature>
<dbReference type="STRING" id="1862672.BO225_07070"/>
<dbReference type="NCBIfam" id="NF033912">
    <property type="entry name" value="msc"/>
    <property type="match status" value="1"/>
</dbReference>
<sequence>MTEKFYEFFNSGFGTALKAILVLILAFVVAAIAKSLIEKLLKHTKLADLKRTDKNGQENTGMKTIELIGKLVQLIVFLLFVPGIFEILGMTQVTAPILALLNTVWGYVPNILFAIIILWIGFYIAKLVRELLVPILNKLEVNRLQKIAGIQVNEQGELSNTLAYIVYVLILIPVIISALSVLNIRAISDPAIAMLSTVFNYIPSILAALIIIVIGWILAKFIGNIITRLIESSGLDAKLAELTGTKNPTFSLSNVTGKTVEVILVIFFIVESFATLHLGVLTSIGTSIIAYMPYALAAFIIFAICVLIGSIVSNVFKKNGHPAVGSMFKYLIYVIGGFMILNQLGIARTLVDSTFILIVAALAVAFAIAFGVGGRDFAKSVLAELQVKIKKEELKAPKPETMDSTTVEGKSKK</sequence>
<dbReference type="GO" id="GO:0008381">
    <property type="term" value="F:mechanosensitive monoatomic ion channel activity"/>
    <property type="evidence" value="ECO:0007669"/>
    <property type="project" value="InterPro"/>
</dbReference>
<dbReference type="Pfam" id="PF05552">
    <property type="entry name" value="MS_channel_1st_1"/>
    <property type="match status" value="2"/>
</dbReference>
<protein>
    <submittedName>
        <fullName evidence="2">Uncharacterized protein</fullName>
    </submittedName>
</protein>
<keyword evidence="1" id="KW-0812">Transmembrane</keyword>
<evidence type="ECO:0000313" key="3">
    <source>
        <dbReference type="Proteomes" id="UP000186705"/>
    </source>
</evidence>
<dbReference type="Gene3D" id="1.10.287.1260">
    <property type="match status" value="1"/>
</dbReference>
<comment type="caution">
    <text evidence="2">The sequence shown here is derived from an EMBL/GenBank/DDBJ whole genome shotgun (WGS) entry which is preliminary data.</text>
</comment>
<dbReference type="Proteomes" id="UP000186705">
    <property type="component" value="Unassembled WGS sequence"/>
</dbReference>
<gene>
    <name evidence="2" type="ORF">BO225_07070</name>
</gene>
<dbReference type="OrthoDB" id="1411407at2"/>
<keyword evidence="3" id="KW-1185">Reference proteome</keyword>
<evidence type="ECO:0000256" key="1">
    <source>
        <dbReference type="SAM" id="Phobius"/>
    </source>
</evidence>
<feature type="transmembrane region" description="Helical" evidence="1">
    <location>
        <begin position="291"/>
        <end position="316"/>
    </location>
</feature>
<keyword evidence="1" id="KW-1133">Transmembrane helix</keyword>